<name>A0A1J8Q609_9AGAM</name>
<dbReference type="Pfam" id="PF00035">
    <property type="entry name" value="dsrm"/>
    <property type="match status" value="1"/>
</dbReference>
<dbReference type="OrthoDB" id="112668at2759"/>
<proteinExistence type="predicted"/>
<evidence type="ECO:0000313" key="3">
    <source>
        <dbReference type="EMBL" id="OJA15411.1"/>
    </source>
</evidence>
<reference evidence="3 4" key="1">
    <citation type="submission" date="2016-03" db="EMBL/GenBank/DDBJ databases">
        <title>Comparative genomics of the ectomycorrhizal sister species Rhizopogon vinicolor and Rhizopogon vesiculosus (Basidiomycota: Boletales) reveals a divergence of the mating type B locus.</title>
        <authorList>
            <person name="Mujic A.B."/>
            <person name="Kuo A."/>
            <person name="Tritt A."/>
            <person name="Lipzen A."/>
            <person name="Chen C."/>
            <person name="Johnson J."/>
            <person name="Sharma A."/>
            <person name="Barry K."/>
            <person name="Grigoriev I.V."/>
            <person name="Spatafora J.W."/>
        </authorList>
    </citation>
    <scope>NUCLEOTIDE SEQUENCE [LARGE SCALE GENOMIC DNA]</scope>
    <source>
        <strain evidence="3 4">AM-OR11-056</strain>
    </source>
</reference>
<dbReference type="Proteomes" id="UP000183567">
    <property type="component" value="Unassembled WGS sequence"/>
</dbReference>
<dbReference type="InterPro" id="IPR014720">
    <property type="entry name" value="dsRBD_dom"/>
</dbReference>
<dbReference type="EMBL" id="LVVM01003152">
    <property type="protein sequence ID" value="OJA15411.1"/>
    <property type="molecule type" value="Genomic_DNA"/>
</dbReference>
<evidence type="ECO:0000259" key="2">
    <source>
        <dbReference type="PROSITE" id="PS50137"/>
    </source>
</evidence>
<gene>
    <name evidence="3" type="primary">DS_RBD-1</name>
    <name evidence="3" type="ORF">AZE42_07604</name>
</gene>
<keyword evidence="1" id="KW-0694">RNA-binding</keyword>
<evidence type="ECO:0000256" key="1">
    <source>
        <dbReference type="PROSITE-ProRule" id="PRU00266"/>
    </source>
</evidence>
<protein>
    <submittedName>
        <fullName evidence="3">Double-stranded RNA-binding domain protein 1</fullName>
    </submittedName>
</protein>
<sequence>MSHSTQPIPHQRMQLNNYLQRRFRSTHDIQLADSATGPAHARWWTVVVFFRHIEYGRGQGSTKSSATELACQMALQALMQPGAGH</sequence>
<comment type="caution">
    <text evidence="3">The sequence shown here is derived from an EMBL/GenBank/DDBJ whole genome shotgun (WGS) entry which is preliminary data.</text>
</comment>
<dbReference type="AlphaFoldDB" id="A0A1J8Q609"/>
<evidence type="ECO:0000313" key="4">
    <source>
        <dbReference type="Proteomes" id="UP000183567"/>
    </source>
</evidence>
<dbReference type="PROSITE" id="PS50137">
    <property type="entry name" value="DS_RBD"/>
    <property type="match status" value="1"/>
</dbReference>
<dbReference type="SUPFAM" id="SSF54768">
    <property type="entry name" value="dsRNA-binding domain-like"/>
    <property type="match status" value="1"/>
</dbReference>
<accession>A0A1J8Q609</accession>
<dbReference type="Gene3D" id="3.30.160.20">
    <property type="match status" value="1"/>
</dbReference>
<feature type="domain" description="DRBM" evidence="2">
    <location>
        <begin position="10"/>
        <end position="80"/>
    </location>
</feature>
<dbReference type="GO" id="GO:0003723">
    <property type="term" value="F:RNA binding"/>
    <property type="evidence" value="ECO:0007669"/>
    <property type="project" value="UniProtKB-UniRule"/>
</dbReference>
<keyword evidence="4" id="KW-1185">Reference proteome</keyword>
<organism evidence="3 4">
    <name type="scientific">Rhizopogon vesiculosus</name>
    <dbReference type="NCBI Taxonomy" id="180088"/>
    <lineage>
        <taxon>Eukaryota</taxon>
        <taxon>Fungi</taxon>
        <taxon>Dikarya</taxon>
        <taxon>Basidiomycota</taxon>
        <taxon>Agaricomycotina</taxon>
        <taxon>Agaricomycetes</taxon>
        <taxon>Agaricomycetidae</taxon>
        <taxon>Boletales</taxon>
        <taxon>Suillineae</taxon>
        <taxon>Rhizopogonaceae</taxon>
        <taxon>Rhizopogon</taxon>
    </lineage>
</organism>